<reference evidence="1" key="1">
    <citation type="journal article" date="2014" name="Front. Microbiol.">
        <title>High frequency of phylogenetically diverse reductive dehalogenase-homologous genes in deep subseafloor sedimentary metagenomes.</title>
        <authorList>
            <person name="Kawai M."/>
            <person name="Futagami T."/>
            <person name="Toyoda A."/>
            <person name="Takaki Y."/>
            <person name="Nishi S."/>
            <person name="Hori S."/>
            <person name="Arai W."/>
            <person name="Tsubouchi T."/>
            <person name="Morono Y."/>
            <person name="Uchiyama I."/>
            <person name="Ito T."/>
            <person name="Fujiyama A."/>
            <person name="Inagaki F."/>
            <person name="Takami H."/>
        </authorList>
    </citation>
    <scope>NUCLEOTIDE SEQUENCE</scope>
    <source>
        <strain evidence="1">Expedition CK06-06</strain>
    </source>
</reference>
<gene>
    <name evidence="1" type="ORF">S03H2_08462</name>
</gene>
<organism evidence="1">
    <name type="scientific">marine sediment metagenome</name>
    <dbReference type="NCBI Taxonomy" id="412755"/>
    <lineage>
        <taxon>unclassified sequences</taxon>
        <taxon>metagenomes</taxon>
        <taxon>ecological metagenomes</taxon>
    </lineage>
</organism>
<feature type="non-terminal residue" evidence="1">
    <location>
        <position position="1"/>
    </location>
</feature>
<evidence type="ECO:0000313" key="1">
    <source>
        <dbReference type="EMBL" id="GAH18618.1"/>
    </source>
</evidence>
<sequence length="53" mass="6071">IRRDFNALLQLGVTPEMLLSEVIRQMPKLAPIIEGKEGYKKSEIQKLETFLGQ</sequence>
<dbReference type="EMBL" id="BARU01004118">
    <property type="protein sequence ID" value="GAH18618.1"/>
    <property type="molecule type" value="Genomic_DNA"/>
</dbReference>
<dbReference type="AlphaFoldDB" id="X1FCZ2"/>
<proteinExistence type="predicted"/>
<accession>X1FCZ2</accession>
<comment type="caution">
    <text evidence="1">The sequence shown here is derived from an EMBL/GenBank/DDBJ whole genome shotgun (WGS) entry which is preliminary data.</text>
</comment>
<name>X1FCZ2_9ZZZZ</name>
<protein>
    <submittedName>
        <fullName evidence="1">Uncharacterized protein</fullName>
    </submittedName>
</protein>